<evidence type="ECO:0000256" key="2">
    <source>
        <dbReference type="PIRSR" id="PIRSR620019-1"/>
    </source>
</evidence>
<proteinExistence type="inferred from homology"/>
<reference evidence="4 5" key="2">
    <citation type="submission" date="2019-09" db="EMBL/GenBank/DDBJ databases">
        <authorList>
            <person name="Mazur A."/>
        </authorList>
    </citation>
    <scope>NUCLEOTIDE SEQUENCE [LARGE SCALE GENOMIC DNA]</scope>
    <source>
        <strain evidence="4 5">3729k</strain>
    </source>
</reference>
<comment type="similarity">
    <text evidence="1">Belongs to the transferase hexapeptide repeat family.</text>
</comment>
<dbReference type="CDD" id="cd03360">
    <property type="entry name" value="LbH_AT_putative"/>
    <property type="match status" value="1"/>
</dbReference>
<dbReference type="NCBIfam" id="TIGR03570">
    <property type="entry name" value="NeuD_NnaD"/>
    <property type="match status" value="1"/>
</dbReference>
<dbReference type="Proteomes" id="UP000322165">
    <property type="component" value="Unassembled WGS sequence"/>
</dbReference>
<dbReference type="InterPro" id="IPR041561">
    <property type="entry name" value="PglD_N"/>
</dbReference>
<comment type="caution">
    <text evidence="4">The sequence shown here is derived from an EMBL/GenBank/DDBJ whole genome shotgun (WGS) entry which is preliminary data.</text>
</comment>
<feature type="active site" description="Proton acceptor" evidence="2">
    <location>
        <position position="144"/>
    </location>
</feature>
<dbReference type="InterPro" id="IPR011004">
    <property type="entry name" value="Trimer_LpxA-like_sf"/>
</dbReference>
<protein>
    <submittedName>
        <fullName evidence="4">Acetyltransferase</fullName>
    </submittedName>
</protein>
<name>A0A5B2ZDR3_9GAMM</name>
<dbReference type="SUPFAM" id="SSF51161">
    <property type="entry name" value="Trimeric LpxA-like enzymes"/>
    <property type="match status" value="1"/>
</dbReference>
<dbReference type="Pfam" id="PF00132">
    <property type="entry name" value="Hexapep"/>
    <property type="match status" value="1"/>
</dbReference>
<gene>
    <name evidence="4" type="ORF">F0415_05465</name>
</gene>
<feature type="site" description="Increases basicity of active site His" evidence="2">
    <location>
        <position position="145"/>
    </location>
</feature>
<organism evidence="4 5">
    <name type="scientific">Arenimonas fontis</name>
    <dbReference type="NCBI Taxonomy" id="2608255"/>
    <lineage>
        <taxon>Bacteria</taxon>
        <taxon>Pseudomonadati</taxon>
        <taxon>Pseudomonadota</taxon>
        <taxon>Gammaproteobacteria</taxon>
        <taxon>Lysobacterales</taxon>
        <taxon>Lysobacteraceae</taxon>
        <taxon>Arenimonas</taxon>
    </lineage>
</organism>
<feature type="domain" description="PglD N-terminal" evidence="3">
    <location>
        <begin position="13"/>
        <end position="86"/>
    </location>
</feature>
<keyword evidence="4" id="KW-0808">Transferase</keyword>
<dbReference type="InterPro" id="IPR001451">
    <property type="entry name" value="Hexapep"/>
</dbReference>
<evidence type="ECO:0000313" key="5">
    <source>
        <dbReference type="Proteomes" id="UP000322165"/>
    </source>
</evidence>
<reference evidence="4 5" key="1">
    <citation type="submission" date="2019-09" db="EMBL/GenBank/DDBJ databases">
        <title>Arenimonas chukotkensis sp. nov., a bacterium isolated from Chukotka hot spring, Arctic region, Russia.</title>
        <authorList>
            <person name="Zayulina K.S."/>
            <person name="Prokofeva M.I."/>
            <person name="Elcheninov A.G."/>
            <person name="Novikov A."/>
            <person name="Kochetkova T.V."/>
            <person name="Kublanov I.V."/>
        </authorList>
    </citation>
    <scope>NUCLEOTIDE SEQUENCE [LARGE SCALE GENOMIC DNA]</scope>
    <source>
        <strain evidence="4 5">3729k</strain>
    </source>
</reference>
<evidence type="ECO:0000259" key="3">
    <source>
        <dbReference type="Pfam" id="PF17836"/>
    </source>
</evidence>
<accession>A0A5B2ZDR3</accession>
<dbReference type="InterPro" id="IPR050179">
    <property type="entry name" value="Trans_hexapeptide_repeat"/>
</dbReference>
<dbReference type="Pfam" id="PF17836">
    <property type="entry name" value="PglD_N"/>
    <property type="match status" value="1"/>
</dbReference>
<dbReference type="InterPro" id="IPR020019">
    <property type="entry name" value="AcTrfase_PglD-like"/>
</dbReference>
<sequence length="220" mass="22878">MQVANTERNVQELVIVGCGGFGREVAWLARSALPKGVRLCFAAESAHIAQYTIDDLPVLRLEELAPEEGRAAVVAIADCNARKRVAGLLEKVNVPAWTLVHPGVLRSERVRVGGGSIICAGSLLTTNIDIGRHVHVNLACTIGHDVVIGDHSTLAPGVRVSGNVHVGTGVYIGTGATIINGTAHKPLIIGDGAVIAASACVTDDVEPQSMVAGVPAVRKR</sequence>
<dbReference type="PANTHER" id="PTHR43300">
    <property type="entry name" value="ACETYLTRANSFERASE"/>
    <property type="match status" value="1"/>
</dbReference>
<dbReference type="PANTHER" id="PTHR43300:SF7">
    <property type="entry name" value="UDP-N-ACETYLBACILLOSAMINE N-ACETYLTRANSFERASE"/>
    <property type="match status" value="1"/>
</dbReference>
<dbReference type="Gene3D" id="2.160.10.10">
    <property type="entry name" value="Hexapeptide repeat proteins"/>
    <property type="match status" value="1"/>
</dbReference>
<keyword evidence="5" id="KW-1185">Reference proteome</keyword>
<evidence type="ECO:0000313" key="4">
    <source>
        <dbReference type="EMBL" id="KAA2285364.1"/>
    </source>
</evidence>
<dbReference type="AlphaFoldDB" id="A0A5B2ZDR3"/>
<dbReference type="GO" id="GO:0016740">
    <property type="term" value="F:transferase activity"/>
    <property type="evidence" value="ECO:0007669"/>
    <property type="project" value="UniProtKB-KW"/>
</dbReference>
<evidence type="ECO:0000256" key="1">
    <source>
        <dbReference type="ARBA" id="ARBA00007274"/>
    </source>
</evidence>
<dbReference type="EMBL" id="VUOD01000003">
    <property type="protein sequence ID" value="KAA2285364.1"/>
    <property type="molecule type" value="Genomic_DNA"/>
</dbReference>
<dbReference type="Gene3D" id="3.40.50.20">
    <property type="match status" value="1"/>
</dbReference>